<dbReference type="AlphaFoldDB" id="A0A0S4QU75"/>
<dbReference type="Proteomes" id="UP000198802">
    <property type="component" value="Unassembled WGS sequence"/>
</dbReference>
<dbReference type="EMBL" id="FAOZ01000022">
    <property type="protein sequence ID" value="CUU58761.1"/>
    <property type="molecule type" value="Genomic_DNA"/>
</dbReference>
<protein>
    <submittedName>
        <fullName evidence="3">Thiopeptide-type bacteriocin biosynthesis domain-containing protein</fullName>
    </submittedName>
</protein>
<dbReference type="NCBIfam" id="TIGR03891">
    <property type="entry name" value="thiopep_ocin"/>
    <property type="match status" value="1"/>
</dbReference>
<proteinExistence type="predicted"/>
<organism evidence="3 4">
    <name type="scientific">Parafrankia irregularis</name>
    <dbReference type="NCBI Taxonomy" id="795642"/>
    <lineage>
        <taxon>Bacteria</taxon>
        <taxon>Bacillati</taxon>
        <taxon>Actinomycetota</taxon>
        <taxon>Actinomycetes</taxon>
        <taxon>Frankiales</taxon>
        <taxon>Frankiaceae</taxon>
        <taxon>Parafrankia</taxon>
    </lineage>
</organism>
<feature type="domain" description="Thiopeptide-type bacteriocin biosynthesis" evidence="2">
    <location>
        <begin position="759"/>
        <end position="1008"/>
    </location>
</feature>
<dbReference type="InterPro" id="IPR023809">
    <property type="entry name" value="Thiopep_bacteriocin_synth_dom"/>
</dbReference>
<sequence>MVDVELPLYRHAGGAMLRAAVLPLSQQPEDWPTLSDPDSCRSWLRAAWTLPGFADAIRYASGSFAAQVESVLDDDEAAGGKQVRRVTSAVVRYLLRSLGRPTPFGLFAGVAGVRIGEGVRAYRGSAHRLVLRADTLWLDDVVEQLERLPDLLTHLDVVVCDLLVERGDRIEMPRGPGRVTVRNTAVMRLVRDLAAKPIPFHLLLDQVALAFPAAPAADVRRVLGDLVAQGILITGLRAPMTVSDPLAHVIAAVERAMVGDGEATAAMLGDLRAAQQLIRTHNDDHTKPSTQARLREEASERMRRLSPAGRTSLAGDLHLDCDIAVPTDLADEMAHAAGALLRLTRQPRPDQGWNDWCREFWDRYGTGALVPVLDAVHPDTGIGWPAGFPGSMLAEPEDTVSRRDQELLRLAWDTITAGRHELVLTDSLIAAITADRPVDPRWIPPHVELGARIHAADVEALAAGDYTFGVHPAWAFGTLTCRFGSAVGRAGLDTVFAAAPAAVEGALPVQLSFPPLFPHSENVSRVPRWLPQVLPVGEHRGDESTVIRLDDLGIVAVADGLHLVSISRRQVVEPQIFHALALRKQAPPLARFLATLTRGFLARFTEFDWGPLAAGIPYTPRVRYRRAILSPATWWISAADHAALRADGHRWEEAFAQWRQRGTCPDIVELHDDHRSLRLDLTVDAHLAILREHLDKHGRATLTETDSVEDTGWIGGHVHEIVLPFVRAVPATPNLVTGALPLVTNANAAHRPASPDGSWLYAQVFTHPERLDDILRTHLPRLIDLIDGDRSYWFARYRSVRETDHLRLRIRTTGQEGYAAVACAVGKWGQQLCDAGAASRLTLATYHPEIGRYGSGTAMDAAEAVFAADSHAVATALQVPTPLAVHPMALAAIGMVEIADGFHADPVHANAWLLEHLAAKATPGADRAVTEQVTRWAASRTPPGDASLPAALVQTWQARREALTRYRLALPGNADVDQILSALLHMHHNRARLIDRADEAICRRLARQIALTRRAHITADST</sequence>
<name>A0A0S4QU75_9ACTN</name>
<evidence type="ECO:0000259" key="1">
    <source>
        <dbReference type="Pfam" id="PF04738"/>
    </source>
</evidence>
<evidence type="ECO:0000313" key="3">
    <source>
        <dbReference type="EMBL" id="CUU58761.1"/>
    </source>
</evidence>
<dbReference type="Pfam" id="PF14028">
    <property type="entry name" value="Lant_dehydr_C"/>
    <property type="match status" value="1"/>
</dbReference>
<reference evidence="4" key="1">
    <citation type="submission" date="2015-11" db="EMBL/GenBank/DDBJ databases">
        <authorList>
            <person name="Varghese N."/>
        </authorList>
    </citation>
    <scope>NUCLEOTIDE SEQUENCE [LARGE SCALE GENOMIC DNA]</scope>
    <source>
        <strain evidence="4">DSM 45899</strain>
    </source>
</reference>
<dbReference type="InterPro" id="IPR006827">
    <property type="entry name" value="Lant_deHydtase_N"/>
</dbReference>
<dbReference type="Pfam" id="PF04738">
    <property type="entry name" value="Lant_dehydr_N"/>
    <property type="match status" value="1"/>
</dbReference>
<accession>A0A0S4QU75</accession>
<evidence type="ECO:0000313" key="4">
    <source>
        <dbReference type="Proteomes" id="UP000198802"/>
    </source>
</evidence>
<dbReference type="RefSeq" id="WP_091282408.1">
    <property type="nucleotide sequence ID" value="NZ_FAOZ01000022.1"/>
</dbReference>
<evidence type="ECO:0000259" key="2">
    <source>
        <dbReference type="Pfam" id="PF14028"/>
    </source>
</evidence>
<gene>
    <name evidence="3" type="ORF">Ga0074812_1224</name>
</gene>
<keyword evidence="4" id="KW-1185">Reference proteome</keyword>
<feature type="domain" description="Lantibiotic dehydratase N-terminal" evidence="1">
    <location>
        <begin position="51"/>
        <end position="690"/>
    </location>
</feature>